<dbReference type="Pfam" id="PF14330">
    <property type="entry name" value="DUF4387"/>
    <property type="match status" value="1"/>
</dbReference>
<sequence length="682" mass="73948">MAPYIDGELLNGTSVSSDAGRLCQIVTPVGNLGYGFIESQVIEELERLASVPTPTAIILDAGSTDSGPSRLALGITAAPRGHYVRDLGKLLKLVAKYKVPLMFSSAGGDGSDEHVDLMVEIIRELAELPENKHYRFNVVAVYATVAHERVSKRLTAGDIVGCGATVPELTQEDIDATPRIVAQMGPEPILQAMVASPDFNIMVVGRSYDPSPYIAFAAYHALKKTSTDLKSLSKETLGSFVHMGKIMECGAQCARPKSQAASAYIYDDNSFDIIPLDPQAACVPLSVAAHTLYEKPRPDILHGPGGYMDLTKTTYEQLKDGRTIRVRGATFEPYYSQGERYAVKLEGGRLRGYRTVFIGSFIDPILISQLDKVLARIKDYAGFQHKHITEKWDLNFHVYGRDENWTLGSGGRPYAGSKGIFIVAEAVAESQQVATSVCASARIGCIHAPYQGQKATSGNFGFGLGGKNELETGPCTEFSVYHLMSLAEGEEGARYAESHEAGIADTEDGKPLFHWTKVTIGKGEESQPKEAETATNGVNGAAKRDWKAPMFEIAPLPSNPRFLGDIAPVVRSKNSGPYEITVDILFTTPEIYELVKASGILTKEAVAKLYGMTVEELVWCGFFDQALAFKATFPRKRGGKLCASGGYLENDMHGSQQYMNLMELPLGEDLEAKVAKVSKAAA</sequence>
<evidence type="ECO:0000313" key="4">
    <source>
        <dbReference type="Proteomes" id="UP001172673"/>
    </source>
</evidence>
<proteinExistence type="predicted"/>
<evidence type="ECO:0000259" key="1">
    <source>
        <dbReference type="Pfam" id="PF07287"/>
    </source>
</evidence>
<feature type="domain" description="DUF4387" evidence="2">
    <location>
        <begin position="563"/>
        <end position="664"/>
    </location>
</feature>
<evidence type="ECO:0000313" key="3">
    <source>
        <dbReference type="EMBL" id="KAJ9610484.1"/>
    </source>
</evidence>
<gene>
    <name evidence="3" type="ORF">H2200_005261</name>
</gene>
<feature type="domain" description="Acyclic terpene utilisation N-terminal" evidence="1">
    <location>
        <begin position="122"/>
        <end position="403"/>
    </location>
</feature>
<dbReference type="Pfam" id="PF07287">
    <property type="entry name" value="AtuA"/>
    <property type="match status" value="1"/>
</dbReference>
<reference evidence="3" key="1">
    <citation type="submission" date="2022-10" db="EMBL/GenBank/DDBJ databases">
        <title>Culturing micro-colonial fungi from biological soil crusts in the Mojave desert and describing Neophaeococcomyces mojavensis, and introducing the new genera and species Taxawa tesnikishii.</title>
        <authorList>
            <person name="Kurbessoian T."/>
            <person name="Stajich J.E."/>
        </authorList>
    </citation>
    <scope>NUCLEOTIDE SEQUENCE</scope>
    <source>
        <strain evidence="3">TK_41</strain>
    </source>
</reference>
<protein>
    <recommendedName>
        <fullName evidence="5">Caib baif family enzyme</fullName>
    </recommendedName>
</protein>
<comment type="caution">
    <text evidence="3">The sequence shown here is derived from an EMBL/GenBank/DDBJ whole genome shotgun (WGS) entry which is preliminary data.</text>
</comment>
<dbReference type="InterPro" id="IPR010839">
    <property type="entry name" value="AtuA_N"/>
</dbReference>
<keyword evidence="4" id="KW-1185">Reference proteome</keyword>
<evidence type="ECO:0008006" key="5">
    <source>
        <dbReference type="Google" id="ProtNLM"/>
    </source>
</evidence>
<dbReference type="Proteomes" id="UP001172673">
    <property type="component" value="Unassembled WGS sequence"/>
</dbReference>
<dbReference type="InterPro" id="IPR025496">
    <property type="entry name" value="DUF4387"/>
</dbReference>
<organism evidence="3 4">
    <name type="scientific">Cladophialophora chaetospira</name>
    <dbReference type="NCBI Taxonomy" id="386627"/>
    <lineage>
        <taxon>Eukaryota</taxon>
        <taxon>Fungi</taxon>
        <taxon>Dikarya</taxon>
        <taxon>Ascomycota</taxon>
        <taxon>Pezizomycotina</taxon>
        <taxon>Eurotiomycetes</taxon>
        <taxon>Chaetothyriomycetidae</taxon>
        <taxon>Chaetothyriales</taxon>
        <taxon>Herpotrichiellaceae</taxon>
        <taxon>Cladophialophora</taxon>
    </lineage>
</organism>
<name>A0AA39CIS4_9EURO</name>
<dbReference type="AlphaFoldDB" id="A0AA39CIS4"/>
<accession>A0AA39CIS4</accession>
<evidence type="ECO:0000259" key="2">
    <source>
        <dbReference type="Pfam" id="PF14330"/>
    </source>
</evidence>
<dbReference type="EMBL" id="JAPDRK010000007">
    <property type="protein sequence ID" value="KAJ9610484.1"/>
    <property type="molecule type" value="Genomic_DNA"/>
</dbReference>